<dbReference type="InterPro" id="IPR012093">
    <property type="entry name" value="Pirin"/>
</dbReference>
<keyword evidence="2" id="KW-0408">Iron</keyword>
<feature type="binding site" evidence="2">
    <location>
        <position position="60"/>
    </location>
    <ligand>
        <name>Fe cation</name>
        <dbReference type="ChEBI" id="CHEBI:24875"/>
    </ligand>
</feature>
<keyword evidence="2" id="KW-0479">Metal-binding</keyword>
<dbReference type="CDD" id="cd02909">
    <property type="entry name" value="cupin_pirin_N"/>
    <property type="match status" value="1"/>
</dbReference>
<feature type="domain" description="Pirin N-terminal" evidence="4">
    <location>
        <begin position="20"/>
        <end position="126"/>
    </location>
</feature>
<feature type="domain" description="Pirin C-terminal" evidence="5">
    <location>
        <begin position="182"/>
        <end position="283"/>
    </location>
</feature>
<dbReference type="PANTHER" id="PTHR13903:SF8">
    <property type="entry name" value="PIRIN"/>
    <property type="match status" value="1"/>
</dbReference>
<dbReference type="InterPro" id="IPR003829">
    <property type="entry name" value="Pirin_N_dom"/>
</dbReference>
<sequence length="293" mass="31271">MRQVTSQQDIQPDRVGSFTIARAIPNPAVQFAGPIMLLDHLPPKDIAPREIPDPDGSFAHPHRGIATFTYVLEGALTHADSSGGHGTITSGGVQWMKAGNGIVHDEMMPADLRNNGGRLHSFQFWINLPARNKAEPAEYMPVPAEDLPVLPLPSGRAHLKVLLGSYDGSAAPIPTFSEEFIWHVRVEPMGSARVDLPAGLPVVGFLPGQGAIVSGTEVAAHRSFVLGDEGSDIEIVNPGADPLDLLLFGGAPIAEPVAMLGPFVMNTQAELTEAFHEYRAGKYGQITYPPETG</sequence>
<evidence type="ECO:0000256" key="1">
    <source>
        <dbReference type="ARBA" id="ARBA00008416"/>
    </source>
</evidence>
<dbReference type="PANTHER" id="PTHR13903">
    <property type="entry name" value="PIRIN-RELATED"/>
    <property type="match status" value="1"/>
</dbReference>
<feature type="binding site" evidence="2">
    <location>
        <position position="104"/>
    </location>
    <ligand>
        <name>Fe cation</name>
        <dbReference type="ChEBI" id="CHEBI:24875"/>
    </ligand>
</feature>
<dbReference type="Proteomes" id="UP000306602">
    <property type="component" value="Unassembled WGS sequence"/>
</dbReference>
<name>A0A4S4NH04_9RHOB</name>
<evidence type="ECO:0000313" key="6">
    <source>
        <dbReference type="EMBL" id="THH35370.1"/>
    </source>
</evidence>
<dbReference type="PIRSF" id="PIRSF006232">
    <property type="entry name" value="Pirin"/>
    <property type="match status" value="1"/>
</dbReference>
<evidence type="ECO:0000259" key="5">
    <source>
        <dbReference type="Pfam" id="PF05726"/>
    </source>
</evidence>
<dbReference type="InterPro" id="IPR014710">
    <property type="entry name" value="RmlC-like_jellyroll"/>
</dbReference>
<dbReference type="GO" id="GO:0046872">
    <property type="term" value="F:metal ion binding"/>
    <property type="evidence" value="ECO:0007669"/>
    <property type="project" value="UniProtKB-KW"/>
</dbReference>
<dbReference type="SUPFAM" id="SSF51182">
    <property type="entry name" value="RmlC-like cupins"/>
    <property type="match status" value="1"/>
</dbReference>
<dbReference type="RefSeq" id="WP_136464103.1">
    <property type="nucleotide sequence ID" value="NZ_SRKY01000004.1"/>
</dbReference>
<proteinExistence type="inferred from homology"/>
<comment type="caution">
    <text evidence="6">The sequence shown here is derived from an EMBL/GenBank/DDBJ whole genome shotgun (WGS) entry which is preliminary data.</text>
</comment>
<evidence type="ECO:0000256" key="3">
    <source>
        <dbReference type="RuleBase" id="RU003457"/>
    </source>
</evidence>
<evidence type="ECO:0000313" key="7">
    <source>
        <dbReference type="Proteomes" id="UP000306602"/>
    </source>
</evidence>
<dbReference type="EMBL" id="SRKY01000004">
    <property type="protein sequence ID" value="THH35370.1"/>
    <property type="molecule type" value="Genomic_DNA"/>
</dbReference>
<protein>
    <submittedName>
        <fullName evidence="6">Pirin family protein</fullName>
    </submittedName>
</protein>
<keyword evidence="7" id="KW-1185">Reference proteome</keyword>
<dbReference type="AlphaFoldDB" id="A0A4S4NH04"/>
<comment type="cofactor">
    <cofactor evidence="2">
        <name>Fe cation</name>
        <dbReference type="ChEBI" id="CHEBI:24875"/>
    </cofactor>
    <text evidence="2">Binds 1 Fe cation per subunit.</text>
</comment>
<evidence type="ECO:0000256" key="2">
    <source>
        <dbReference type="PIRSR" id="PIRSR006232-1"/>
    </source>
</evidence>
<comment type="similarity">
    <text evidence="1 3">Belongs to the pirin family.</text>
</comment>
<dbReference type="InterPro" id="IPR011051">
    <property type="entry name" value="RmlC_Cupin_sf"/>
</dbReference>
<dbReference type="Gene3D" id="2.60.120.10">
    <property type="entry name" value="Jelly Rolls"/>
    <property type="match status" value="2"/>
</dbReference>
<dbReference type="InterPro" id="IPR008778">
    <property type="entry name" value="Pirin_C_dom"/>
</dbReference>
<gene>
    <name evidence="6" type="ORF">E4Z66_16275</name>
</gene>
<dbReference type="Pfam" id="PF02678">
    <property type="entry name" value="Pirin"/>
    <property type="match status" value="1"/>
</dbReference>
<feature type="binding site" evidence="2">
    <location>
        <position position="62"/>
    </location>
    <ligand>
        <name>Fe cation</name>
        <dbReference type="ChEBI" id="CHEBI:24875"/>
    </ligand>
</feature>
<dbReference type="Pfam" id="PF05726">
    <property type="entry name" value="Pirin_C"/>
    <property type="match status" value="1"/>
</dbReference>
<evidence type="ECO:0000259" key="4">
    <source>
        <dbReference type="Pfam" id="PF02678"/>
    </source>
</evidence>
<accession>A0A4S4NH04</accession>
<feature type="binding site" evidence="2">
    <location>
        <position position="106"/>
    </location>
    <ligand>
        <name>Fe cation</name>
        <dbReference type="ChEBI" id="CHEBI:24875"/>
    </ligand>
</feature>
<organism evidence="6 7">
    <name type="scientific">Aliishimia ponticola</name>
    <dbReference type="NCBI Taxonomy" id="2499833"/>
    <lineage>
        <taxon>Bacteria</taxon>
        <taxon>Pseudomonadati</taxon>
        <taxon>Pseudomonadota</taxon>
        <taxon>Alphaproteobacteria</taxon>
        <taxon>Rhodobacterales</taxon>
        <taxon>Paracoccaceae</taxon>
        <taxon>Aliishimia</taxon>
    </lineage>
</organism>
<dbReference type="OrthoDB" id="9780903at2"/>
<reference evidence="6 7" key="1">
    <citation type="submission" date="2019-04" db="EMBL/GenBank/DDBJ databases">
        <title>Shimia ponticola sp. nov., isolated from seawater.</title>
        <authorList>
            <person name="Kim Y.-O."/>
            <person name="Yoon J.-H."/>
        </authorList>
    </citation>
    <scope>NUCLEOTIDE SEQUENCE [LARGE SCALE GENOMIC DNA]</scope>
    <source>
        <strain evidence="6 7">MYP11</strain>
    </source>
</reference>